<evidence type="ECO:0000256" key="4">
    <source>
        <dbReference type="ARBA" id="ARBA00023136"/>
    </source>
</evidence>
<keyword evidence="7" id="KW-1185">Reference proteome</keyword>
<dbReference type="PANTHER" id="PTHR37306">
    <property type="entry name" value="COLICIN V PRODUCTION PROTEIN"/>
    <property type="match status" value="1"/>
</dbReference>
<evidence type="ECO:0000256" key="1">
    <source>
        <dbReference type="ARBA" id="ARBA00004141"/>
    </source>
</evidence>
<accession>A0A916JR68</accession>
<name>A0A916JR68_9FLAO</name>
<organism evidence="6 7">
    <name type="scientific">Parvicella tangerina</name>
    <dbReference type="NCBI Taxonomy" id="2829795"/>
    <lineage>
        <taxon>Bacteria</taxon>
        <taxon>Pseudomonadati</taxon>
        <taxon>Bacteroidota</taxon>
        <taxon>Flavobacteriia</taxon>
        <taxon>Flavobacteriales</taxon>
        <taxon>Parvicellaceae</taxon>
        <taxon>Parvicella</taxon>
    </lineage>
</organism>
<dbReference type="Proteomes" id="UP000683507">
    <property type="component" value="Chromosome"/>
</dbReference>
<evidence type="ECO:0008006" key="8">
    <source>
        <dbReference type="Google" id="ProtNLM"/>
    </source>
</evidence>
<dbReference type="Pfam" id="PF02674">
    <property type="entry name" value="Colicin_V"/>
    <property type="match status" value="1"/>
</dbReference>
<evidence type="ECO:0000313" key="7">
    <source>
        <dbReference type="Proteomes" id="UP000683507"/>
    </source>
</evidence>
<dbReference type="KEGG" id="ptan:CRYO30217_03345"/>
<dbReference type="PANTHER" id="PTHR37306:SF1">
    <property type="entry name" value="COLICIN V PRODUCTION PROTEIN"/>
    <property type="match status" value="1"/>
</dbReference>
<feature type="transmembrane region" description="Helical" evidence="5">
    <location>
        <begin position="63"/>
        <end position="84"/>
    </location>
</feature>
<evidence type="ECO:0000256" key="3">
    <source>
        <dbReference type="ARBA" id="ARBA00022989"/>
    </source>
</evidence>
<dbReference type="RefSeq" id="WP_258543526.1">
    <property type="nucleotide sequence ID" value="NZ_OU015584.1"/>
</dbReference>
<proteinExistence type="predicted"/>
<dbReference type="InterPro" id="IPR003825">
    <property type="entry name" value="Colicin-V_CvpA"/>
</dbReference>
<keyword evidence="4 5" id="KW-0472">Membrane</keyword>
<gene>
    <name evidence="6" type="ORF">CRYO30217_03345</name>
</gene>
<evidence type="ECO:0000256" key="5">
    <source>
        <dbReference type="SAM" id="Phobius"/>
    </source>
</evidence>
<evidence type="ECO:0000313" key="6">
    <source>
        <dbReference type="EMBL" id="CAG5086949.1"/>
    </source>
</evidence>
<reference evidence="6" key="1">
    <citation type="submission" date="2021-04" db="EMBL/GenBank/DDBJ databases">
        <authorList>
            <person name="Rodrigo-Torres L."/>
            <person name="Arahal R. D."/>
            <person name="Lucena T."/>
        </authorList>
    </citation>
    <scope>NUCLEOTIDE SEQUENCE</scope>
    <source>
        <strain evidence="6">AS29M-1</strain>
    </source>
</reference>
<dbReference type="GO" id="GO:0016020">
    <property type="term" value="C:membrane"/>
    <property type="evidence" value="ECO:0007669"/>
    <property type="project" value="UniProtKB-SubCell"/>
</dbReference>
<keyword evidence="2 5" id="KW-0812">Transmembrane</keyword>
<feature type="transmembrane region" description="Helical" evidence="5">
    <location>
        <begin position="20"/>
        <end position="42"/>
    </location>
</feature>
<comment type="subcellular location">
    <subcellularLocation>
        <location evidence="1">Membrane</location>
        <topology evidence="1">Multi-pass membrane protein</topology>
    </subcellularLocation>
</comment>
<keyword evidence="3 5" id="KW-1133">Transmembrane helix</keyword>
<dbReference type="EMBL" id="OU015584">
    <property type="protein sequence ID" value="CAG5086949.1"/>
    <property type="molecule type" value="Genomic_DNA"/>
</dbReference>
<feature type="transmembrane region" description="Helical" evidence="5">
    <location>
        <begin position="99"/>
        <end position="120"/>
    </location>
</feature>
<protein>
    <recommendedName>
        <fullName evidence="8">CvpA family protein</fullName>
    </recommendedName>
</protein>
<evidence type="ECO:0000256" key="2">
    <source>
        <dbReference type="ARBA" id="ARBA00022692"/>
    </source>
</evidence>
<dbReference type="GO" id="GO:0009403">
    <property type="term" value="P:toxin biosynthetic process"/>
    <property type="evidence" value="ECO:0007669"/>
    <property type="project" value="InterPro"/>
</dbReference>
<sequence>MSYVDIIILIPLLWAGYRGFTKGVIIEVVSILAFVLGVWGAIHFSDYIAGYVRDHINAEYEPVISFSLLFIGIVILVFVIGKLLERLVNLAQLKLANKVAGAVFGVGKIVLILSFLVIIVNQYDAKFKFIPKEVKEDSLLYDPLIDLSKKVVPAVEGSDTFKEGNSFKDLFSGEKLFARN</sequence>
<dbReference type="AlphaFoldDB" id="A0A916JR68"/>